<evidence type="ECO:0000256" key="6">
    <source>
        <dbReference type="ARBA" id="ARBA00022694"/>
    </source>
</evidence>
<dbReference type="GO" id="GO:0000049">
    <property type="term" value="F:tRNA binding"/>
    <property type="evidence" value="ECO:0007669"/>
    <property type="project" value="UniProtKB-KW"/>
</dbReference>
<evidence type="ECO:0000256" key="14">
    <source>
        <dbReference type="ARBA" id="ARBA00022884"/>
    </source>
</evidence>
<evidence type="ECO:0000256" key="4">
    <source>
        <dbReference type="ARBA" id="ARBA00022519"/>
    </source>
</evidence>
<dbReference type="InterPro" id="IPR019307">
    <property type="entry name" value="RNA-bd_AU-1/RNase_E/G"/>
</dbReference>
<accession>W6M9E2</accession>
<evidence type="ECO:0000256" key="9">
    <source>
        <dbReference type="ARBA" id="ARBA00022730"/>
    </source>
</evidence>
<comment type="cofactor">
    <cofactor evidence="16">
        <name>Zn(2+)</name>
        <dbReference type="ChEBI" id="CHEBI:29105"/>
    </cofactor>
    <text evidence="16">Binds 2 Zn(2+) ions per homotetramer.</text>
</comment>
<dbReference type="AlphaFoldDB" id="W6M9E2"/>
<dbReference type="NCBIfam" id="TIGR00757">
    <property type="entry name" value="RNaseEG"/>
    <property type="match status" value="1"/>
</dbReference>
<feature type="compositionally biased region" description="Pro residues" evidence="17">
    <location>
        <begin position="819"/>
        <end position="829"/>
    </location>
</feature>
<dbReference type="PANTHER" id="PTHR30001">
    <property type="entry name" value="RIBONUCLEASE"/>
    <property type="match status" value="1"/>
</dbReference>
<dbReference type="GO" id="GO:0008270">
    <property type="term" value="F:zinc ion binding"/>
    <property type="evidence" value="ECO:0007669"/>
    <property type="project" value="UniProtKB-UniRule"/>
</dbReference>
<dbReference type="GO" id="GO:0000287">
    <property type="term" value="F:magnesium ion binding"/>
    <property type="evidence" value="ECO:0007669"/>
    <property type="project" value="UniProtKB-UniRule"/>
</dbReference>
<dbReference type="EC" id="3.1.26.12" evidence="16"/>
<dbReference type="GO" id="GO:0009898">
    <property type="term" value="C:cytoplasmic side of plasma membrane"/>
    <property type="evidence" value="ECO:0007669"/>
    <property type="project" value="UniProtKB-UniRule"/>
</dbReference>
<dbReference type="InterPro" id="IPR028878">
    <property type="entry name" value="RNase_E"/>
</dbReference>
<gene>
    <name evidence="16 19" type="primary">rne</name>
    <name evidence="19" type="ORF">BN873_890103</name>
</gene>
<comment type="catalytic activity">
    <reaction evidence="16">
        <text>Endonucleolytic cleavage of single-stranded RNA in A- and U-rich regions.</text>
        <dbReference type="EC" id="3.1.26.12"/>
    </reaction>
</comment>
<evidence type="ECO:0000256" key="15">
    <source>
        <dbReference type="ARBA" id="ARBA00023136"/>
    </source>
</evidence>
<comment type="caution">
    <text evidence="19">The sequence shown here is derived from an EMBL/GenBank/DDBJ whole genome shotgun (WGS) entry which is preliminary data.</text>
</comment>
<dbReference type="GO" id="GO:0006402">
    <property type="term" value="P:mRNA catabolic process"/>
    <property type="evidence" value="ECO:0007669"/>
    <property type="project" value="UniProtKB-UniRule"/>
</dbReference>
<feature type="binding site" evidence="16">
    <location>
        <position position="406"/>
    </location>
    <ligand>
        <name>Zn(2+)</name>
        <dbReference type="ChEBI" id="CHEBI:29105"/>
        <note>ligand shared between dimeric partners</note>
    </ligand>
</feature>
<comment type="subunit">
    <text evidence="16">Component of the RNA degradosome, which is a multiprotein complex involved in RNA processing and mRNA degradation. Within the RNA degradosome, RNase E assembles into a homotetramer formed by a dimer of dimers.</text>
</comment>
<evidence type="ECO:0000256" key="7">
    <source>
        <dbReference type="ARBA" id="ARBA00022722"/>
    </source>
</evidence>
<evidence type="ECO:0000313" key="19">
    <source>
        <dbReference type="EMBL" id="CDI04197.1"/>
    </source>
</evidence>
<comment type="subcellular location">
    <subcellularLocation>
        <location evidence="16">Cytoplasm</location>
    </subcellularLocation>
    <subcellularLocation>
        <location evidence="16">Cell inner membrane</location>
        <topology evidence="16">Peripheral membrane protein</topology>
        <orientation evidence="16">Cytoplasmic side</orientation>
    </subcellularLocation>
</comment>
<dbReference type="Pfam" id="PF20833">
    <property type="entry name" value="RNase_E_G_Thio"/>
    <property type="match status" value="1"/>
</dbReference>
<keyword evidence="10 16" id="KW-0255">Endonuclease</keyword>
<dbReference type="CDD" id="cd04453">
    <property type="entry name" value="S1_RNase_E"/>
    <property type="match status" value="1"/>
</dbReference>
<evidence type="ECO:0000256" key="10">
    <source>
        <dbReference type="ARBA" id="ARBA00022759"/>
    </source>
</evidence>
<dbReference type="Pfam" id="PF00575">
    <property type="entry name" value="S1"/>
    <property type="match status" value="1"/>
</dbReference>
<comment type="similarity">
    <text evidence="1">Belongs to the RNase E/G family. RNase G subfamily.</text>
</comment>
<dbReference type="GO" id="GO:0019843">
    <property type="term" value="F:rRNA binding"/>
    <property type="evidence" value="ECO:0007669"/>
    <property type="project" value="UniProtKB-KW"/>
</dbReference>
<dbReference type="SMART" id="SM00316">
    <property type="entry name" value="S1"/>
    <property type="match status" value="1"/>
</dbReference>
<evidence type="ECO:0000256" key="17">
    <source>
        <dbReference type="SAM" id="MobiDB-lite"/>
    </source>
</evidence>
<evidence type="ECO:0000313" key="20">
    <source>
        <dbReference type="Proteomes" id="UP000035760"/>
    </source>
</evidence>
<feature type="region of interest" description="Disordered" evidence="17">
    <location>
        <begin position="506"/>
        <end position="552"/>
    </location>
</feature>
<feature type="region of interest" description="Disordered" evidence="17">
    <location>
        <begin position="567"/>
        <end position="793"/>
    </location>
</feature>
<feature type="compositionally biased region" description="Basic and acidic residues" evidence="17">
    <location>
        <begin position="649"/>
        <end position="658"/>
    </location>
</feature>
<keyword evidence="9 16" id="KW-0699">rRNA-binding</keyword>
<feature type="binding site" evidence="16">
    <location>
        <position position="403"/>
    </location>
    <ligand>
        <name>Zn(2+)</name>
        <dbReference type="ChEBI" id="CHEBI:29105"/>
        <note>ligand shared between dimeric partners</note>
    </ligand>
</feature>
<dbReference type="OrthoDB" id="9804278at2"/>
<feature type="region of interest" description="Disordered" evidence="17">
    <location>
        <begin position="939"/>
        <end position="970"/>
    </location>
</feature>
<organism evidence="19 20">
    <name type="scientific">Candidatus Competibacter denitrificans Run_A_D11</name>
    <dbReference type="NCBI Taxonomy" id="1400863"/>
    <lineage>
        <taxon>Bacteria</taxon>
        <taxon>Pseudomonadati</taxon>
        <taxon>Pseudomonadota</taxon>
        <taxon>Gammaproteobacteria</taxon>
        <taxon>Candidatus Competibacteraceae</taxon>
        <taxon>Candidatus Competibacter</taxon>
    </lineage>
</organism>
<keyword evidence="5 16" id="KW-0698">rRNA processing</keyword>
<dbReference type="GO" id="GO:0006364">
    <property type="term" value="P:rRNA processing"/>
    <property type="evidence" value="ECO:0007669"/>
    <property type="project" value="UniProtKB-UniRule"/>
</dbReference>
<sequence length="970" mass="106945">MKRMLINATQQEELRVALVDGQRLYDLDIETPSREQKKSNIYKGRITRIEPGLEAAFVDYGTDRHGFLPFKEITRSYFDPQANDGGRPSIREAIREGQEIMVQVEKEERGNKGAALTTFISLAGRYLVLMPNNPRAGGVSRRIEGEDRQEIREVMSSLEIPDGMGLIVRTAGVGRSQEELQWDLDYLLHLWKAIEFASSQKKASFLIYQESNIIVRALRDYLRADIGEILVDNPAVHRQAQDFMQQVMPHHLSRLKPYQDSIPLFTRFQIESQIETAYQREVSLPSGGGIVIDYTEALVSIDINSARATKGSDIEETALTTNLEAADEIARQFRLRDLGGLIVIDFIDMNIARNQREVETRLREALKMDRARVQVGRISRFGLLEMSRQRLSPSLDEASHVICPRCNGQGTIRNIDSLALSVLRLIQEEAMKDRTGRVVVQLPVKVATFLLNEKREAVRAIEQRHRVRVLLIPNESLETPHFKLSRLRTDELSDTQRLSYSLAEDYEEQFEPQATTVTRTPSEEPVVKGVTRATPAPTPPAPTPPKPEPNASFFRWLWGNLFGRPSAVSEEEPERPVKPSGRPPKPERHRRDRPSKRQDVEARLEPISGQSDESDSAPTLVASKPAPADTRPVTVPIPLPSMEVIGEAGEDRSEEPKEFAAPTEGEEETPSPRGRRSRRGGRRRRRGDAPATDTTSEGTETMDDSGAELSSGSEEHTTTAVEEPAGTQRDLPTAHPQSSGTASGSLPQRRIRGGRPRVPRELLANNRLSATETLEVEPLPQEAEAPLPPPPVLLEYPPIEPLVANTKTALEDSIASQPAEPPLPIPAPLEYPSEDIALGRAYEADSLAQVPTAPPALAPEAVEFTSDAVEQVEILATPAPIAEATYADLVPSSDLAASIEPAEKTDTGPALLADDTAPPSEPDAIIEAIAAAHEAKFLEPDVIEPSPVETELASVSPVTAESAPENKPAS</sequence>
<evidence type="ECO:0000256" key="16">
    <source>
        <dbReference type="HAMAP-Rule" id="MF_00970"/>
    </source>
</evidence>
<feature type="compositionally biased region" description="Low complexity" evidence="17">
    <location>
        <begin position="776"/>
        <end position="785"/>
    </location>
</feature>
<keyword evidence="8 16" id="KW-0479">Metal-binding</keyword>
<dbReference type="PROSITE" id="PS50126">
    <property type="entry name" value="S1"/>
    <property type="match status" value="1"/>
</dbReference>
<dbReference type="InterPro" id="IPR004659">
    <property type="entry name" value="RNase_E/G"/>
</dbReference>
<dbReference type="GO" id="GO:0008033">
    <property type="term" value="P:tRNA processing"/>
    <property type="evidence" value="ECO:0007669"/>
    <property type="project" value="UniProtKB-UniRule"/>
</dbReference>
<reference evidence="19" key="2">
    <citation type="submission" date="2014-03" db="EMBL/GenBank/DDBJ databases">
        <title>Candidatus Competibacter-lineage genomes retrieved from metagenomes reveal functional metabolic diversity.</title>
        <authorList>
            <person name="McIlroy S.J."/>
            <person name="Albertsen M."/>
            <person name="Andresen E.K."/>
            <person name="Saunders A.M."/>
            <person name="Kristiansen R."/>
            <person name="Stokholm-Bjerregaard M."/>
            <person name="Nielsen K.L."/>
            <person name="Nielsen P.H."/>
        </authorList>
    </citation>
    <scope>NUCLEOTIDE SEQUENCE</scope>
    <source>
        <strain evidence="19">Run_A_D11</strain>
    </source>
</reference>
<evidence type="ECO:0000259" key="18">
    <source>
        <dbReference type="PROSITE" id="PS50126"/>
    </source>
</evidence>
<evidence type="ECO:0000256" key="1">
    <source>
        <dbReference type="ARBA" id="ARBA00005663"/>
    </source>
</evidence>
<dbReference type="InterPro" id="IPR003029">
    <property type="entry name" value="S1_domain"/>
</dbReference>
<name>W6M9E2_9GAMM</name>
<dbReference type="RefSeq" id="WP_048676079.1">
    <property type="nucleotide sequence ID" value="NZ_CBTJ020000101.1"/>
</dbReference>
<dbReference type="InterPro" id="IPR048583">
    <property type="entry name" value="RNase_E_G_thioredoxin-like"/>
</dbReference>
<feature type="region of interest" description="Required for zinc-mediated homotetramerization and catalytic activity" evidence="16">
    <location>
        <begin position="403"/>
        <end position="406"/>
    </location>
</feature>
<feature type="compositionally biased region" description="Basic and acidic residues" evidence="17">
    <location>
        <begin position="595"/>
        <end position="604"/>
    </location>
</feature>
<dbReference type="Proteomes" id="UP000035760">
    <property type="component" value="Unassembled WGS sequence"/>
</dbReference>
<dbReference type="PANTHER" id="PTHR30001:SF1">
    <property type="entry name" value="RIBONUCLEASE E_G-LIKE PROTEIN, CHLOROPLASTIC"/>
    <property type="match status" value="1"/>
</dbReference>
<keyword evidence="20" id="KW-1185">Reference proteome</keyword>
<feature type="binding site" evidence="16">
    <location>
        <position position="302"/>
    </location>
    <ligand>
        <name>Mg(2+)</name>
        <dbReference type="ChEBI" id="CHEBI:18420"/>
        <note>catalytic</note>
    </ligand>
</feature>
<keyword evidence="2 16" id="KW-1003">Cell membrane</keyword>
<dbReference type="InterPro" id="IPR012340">
    <property type="entry name" value="NA-bd_OB-fold"/>
</dbReference>
<keyword evidence="16" id="KW-0820">tRNA-binding</keyword>
<evidence type="ECO:0000256" key="13">
    <source>
        <dbReference type="ARBA" id="ARBA00022842"/>
    </source>
</evidence>
<keyword evidence="12 16" id="KW-0862">Zinc</keyword>
<evidence type="ECO:0000256" key="5">
    <source>
        <dbReference type="ARBA" id="ARBA00022552"/>
    </source>
</evidence>
<comment type="similarity">
    <text evidence="16">Belongs to the RNase E/G family. RNase E subfamily.</text>
</comment>
<dbReference type="STRING" id="1400863.BN873_890103"/>
<comment type="cofactor">
    <cofactor evidence="16">
        <name>Mg(2+)</name>
        <dbReference type="ChEBI" id="CHEBI:18420"/>
    </cofactor>
    <text evidence="16">Binds 1 Mg(2+) ion per subunit.</text>
</comment>
<reference evidence="19" key="1">
    <citation type="submission" date="2013-07" db="EMBL/GenBank/DDBJ databases">
        <authorList>
            <person name="McIlroy S."/>
        </authorList>
    </citation>
    <scope>NUCLEOTIDE SEQUENCE [LARGE SCALE GENOMIC DNA]</scope>
    <source>
        <strain evidence="19">Run_A_D11</strain>
    </source>
</reference>
<feature type="domain" description="S1 motif" evidence="18">
    <location>
        <begin position="39"/>
        <end position="119"/>
    </location>
</feature>
<keyword evidence="13 16" id="KW-0460">Magnesium</keyword>
<evidence type="ECO:0000256" key="12">
    <source>
        <dbReference type="ARBA" id="ARBA00022833"/>
    </source>
</evidence>
<evidence type="ECO:0000256" key="2">
    <source>
        <dbReference type="ARBA" id="ARBA00022475"/>
    </source>
</evidence>
<evidence type="ECO:0000256" key="8">
    <source>
        <dbReference type="ARBA" id="ARBA00022723"/>
    </source>
</evidence>
<keyword evidence="14 16" id="KW-0694">RNA-binding</keyword>
<keyword evidence="15 16" id="KW-0472">Membrane</keyword>
<feature type="region of interest" description="Disordered" evidence="17">
    <location>
        <begin position="810"/>
        <end position="831"/>
    </location>
</feature>
<dbReference type="GO" id="GO:0008995">
    <property type="term" value="F:ribonuclease E activity"/>
    <property type="evidence" value="ECO:0007669"/>
    <property type="project" value="UniProtKB-EC"/>
</dbReference>
<feature type="region of interest" description="Disordered" evidence="17">
    <location>
        <begin position="897"/>
        <end position="922"/>
    </location>
</feature>
<feature type="binding site" evidence="16">
    <location>
        <position position="345"/>
    </location>
    <ligand>
        <name>Mg(2+)</name>
        <dbReference type="ChEBI" id="CHEBI:18420"/>
        <note>catalytic</note>
    </ligand>
</feature>
<keyword evidence="7 16" id="KW-0540">Nuclease</keyword>
<keyword evidence="4 16" id="KW-0997">Cell inner membrane</keyword>
<dbReference type="Pfam" id="PF10150">
    <property type="entry name" value="RNase_E_G"/>
    <property type="match status" value="1"/>
</dbReference>
<dbReference type="Gene3D" id="3.40.1260.20">
    <property type="entry name" value="Ribonuclease E, catalytic domain"/>
    <property type="match status" value="1"/>
</dbReference>
<keyword evidence="3 16" id="KW-0963">Cytoplasm</keyword>
<feature type="compositionally biased region" description="Polar residues" evidence="17">
    <location>
        <begin position="735"/>
        <end position="746"/>
    </location>
</feature>
<keyword evidence="11 16" id="KW-0378">Hydrolase</keyword>
<dbReference type="SUPFAM" id="SSF50249">
    <property type="entry name" value="Nucleic acid-binding proteins"/>
    <property type="match status" value="1"/>
</dbReference>
<dbReference type="EMBL" id="CBTJ020000101">
    <property type="protein sequence ID" value="CDI04197.1"/>
    <property type="molecule type" value="Genomic_DNA"/>
</dbReference>
<dbReference type="HAMAP" id="MF_00970">
    <property type="entry name" value="RNase_E"/>
    <property type="match status" value="1"/>
</dbReference>
<evidence type="ECO:0000256" key="11">
    <source>
        <dbReference type="ARBA" id="ARBA00022801"/>
    </source>
</evidence>
<feature type="compositionally biased region" description="Basic residues" evidence="17">
    <location>
        <begin position="673"/>
        <end position="686"/>
    </location>
</feature>
<protein>
    <recommendedName>
        <fullName evidence="16">Ribonuclease E</fullName>
        <shortName evidence="16">RNase E</shortName>
        <ecNumber evidence="16">3.1.26.12</ecNumber>
    </recommendedName>
</protein>
<proteinExistence type="inferred from homology"/>
<feature type="compositionally biased region" description="Pro residues" evidence="17">
    <location>
        <begin position="536"/>
        <end position="548"/>
    </location>
</feature>
<evidence type="ECO:0000256" key="3">
    <source>
        <dbReference type="ARBA" id="ARBA00022490"/>
    </source>
</evidence>
<dbReference type="Gene3D" id="2.40.50.140">
    <property type="entry name" value="Nucleic acid-binding proteins"/>
    <property type="match status" value="1"/>
</dbReference>
<keyword evidence="6 16" id="KW-0819">tRNA processing</keyword>
<comment type="function">
    <text evidence="16">Endoribonuclease that plays a central role in RNA processing and decay. Required for the maturation of 5S and 16S rRNAs and the majority of tRNAs. Also involved in the degradation of most mRNAs.</text>
</comment>
<dbReference type="GO" id="GO:0005737">
    <property type="term" value="C:cytoplasm"/>
    <property type="evidence" value="ECO:0007669"/>
    <property type="project" value="UniProtKB-SubCell"/>
</dbReference>
<dbReference type="FunFam" id="2.40.50.140:FF:000040">
    <property type="entry name" value="Ribonuclease E"/>
    <property type="match status" value="1"/>
</dbReference>